<evidence type="ECO:0000256" key="1">
    <source>
        <dbReference type="SAM" id="Coils"/>
    </source>
</evidence>
<feature type="compositionally biased region" description="Basic and acidic residues" evidence="2">
    <location>
        <begin position="13"/>
        <end position="23"/>
    </location>
</feature>
<dbReference type="EMBL" id="CAMAPE010000045">
    <property type="protein sequence ID" value="CAH9103463.1"/>
    <property type="molecule type" value="Genomic_DNA"/>
</dbReference>
<sequence>MSESFTIQISNDLVKKLSDDGEKLKKRSKRPKPKISNDSQTSWSKAHQKPVSEESNKWPLAPPPLYLPLPPLDQPLMAELDAIRCAVQESEKLVERLQKKEENMLEEVTQRAKDLHEKEFKLPDNKPIPCLEERDACTKCYRENQENPLKCAIAVQKFAECARRAR</sequence>
<feature type="compositionally biased region" description="Polar residues" evidence="2">
    <location>
        <begin position="1"/>
        <end position="11"/>
    </location>
</feature>
<dbReference type="AlphaFoldDB" id="A0A9P1EG71"/>
<comment type="caution">
    <text evidence="3">The sequence shown here is derived from an EMBL/GenBank/DDBJ whole genome shotgun (WGS) entry which is preliminary data.</text>
</comment>
<dbReference type="Proteomes" id="UP001152484">
    <property type="component" value="Unassembled WGS sequence"/>
</dbReference>
<feature type="region of interest" description="Disordered" evidence="2">
    <location>
        <begin position="1"/>
        <end position="64"/>
    </location>
</feature>
<dbReference type="PANTHER" id="PTHR47587">
    <property type="entry name" value="OS05G0103500 PROTEIN"/>
    <property type="match status" value="1"/>
</dbReference>
<keyword evidence="4" id="KW-1185">Reference proteome</keyword>
<reference evidence="3" key="1">
    <citation type="submission" date="2022-07" db="EMBL/GenBank/DDBJ databases">
        <authorList>
            <person name="Macas J."/>
            <person name="Novak P."/>
            <person name="Neumann P."/>
        </authorList>
    </citation>
    <scope>NUCLEOTIDE SEQUENCE</scope>
</reference>
<evidence type="ECO:0000313" key="4">
    <source>
        <dbReference type="Proteomes" id="UP001152484"/>
    </source>
</evidence>
<name>A0A9P1EG71_CUSEU</name>
<protein>
    <submittedName>
        <fullName evidence="3">Uncharacterized protein</fullName>
    </submittedName>
</protein>
<dbReference type="PANTHER" id="PTHR47587:SF2">
    <property type="entry name" value="OS05G0103500 PROTEIN"/>
    <property type="match status" value="1"/>
</dbReference>
<evidence type="ECO:0000313" key="3">
    <source>
        <dbReference type="EMBL" id="CAH9103463.1"/>
    </source>
</evidence>
<evidence type="ECO:0000256" key="2">
    <source>
        <dbReference type="SAM" id="MobiDB-lite"/>
    </source>
</evidence>
<proteinExistence type="predicted"/>
<feature type="compositionally biased region" description="Basic residues" evidence="2">
    <location>
        <begin position="24"/>
        <end position="33"/>
    </location>
</feature>
<feature type="coiled-coil region" evidence="1">
    <location>
        <begin position="80"/>
        <end position="118"/>
    </location>
</feature>
<feature type="compositionally biased region" description="Polar residues" evidence="2">
    <location>
        <begin position="36"/>
        <end position="45"/>
    </location>
</feature>
<gene>
    <name evidence="3" type="ORF">CEURO_LOCUS16132</name>
</gene>
<organism evidence="3 4">
    <name type="scientific">Cuscuta europaea</name>
    <name type="common">European dodder</name>
    <dbReference type="NCBI Taxonomy" id="41803"/>
    <lineage>
        <taxon>Eukaryota</taxon>
        <taxon>Viridiplantae</taxon>
        <taxon>Streptophyta</taxon>
        <taxon>Embryophyta</taxon>
        <taxon>Tracheophyta</taxon>
        <taxon>Spermatophyta</taxon>
        <taxon>Magnoliopsida</taxon>
        <taxon>eudicotyledons</taxon>
        <taxon>Gunneridae</taxon>
        <taxon>Pentapetalae</taxon>
        <taxon>asterids</taxon>
        <taxon>lamiids</taxon>
        <taxon>Solanales</taxon>
        <taxon>Convolvulaceae</taxon>
        <taxon>Cuscuteae</taxon>
        <taxon>Cuscuta</taxon>
        <taxon>Cuscuta subgen. Cuscuta</taxon>
    </lineage>
</organism>
<accession>A0A9P1EG71</accession>
<dbReference type="PROSITE" id="PS51808">
    <property type="entry name" value="CHCH"/>
    <property type="match status" value="1"/>
</dbReference>
<keyword evidence="1" id="KW-0175">Coiled coil</keyword>
<dbReference type="OrthoDB" id="70030at2759"/>